<feature type="domain" description="Alpha-glycerophosphate oxidase C-terminal" evidence="7">
    <location>
        <begin position="399"/>
        <end position="520"/>
    </location>
</feature>
<dbReference type="SUPFAM" id="SSF54373">
    <property type="entry name" value="FAD-linked reductases, C-terminal domain"/>
    <property type="match status" value="1"/>
</dbReference>
<dbReference type="EMBL" id="CP014145">
    <property type="protein sequence ID" value="AMB57521.1"/>
    <property type="molecule type" value="Genomic_DNA"/>
</dbReference>
<evidence type="ECO:0000256" key="4">
    <source>
        <dbReference type="ARBA" id="ARBA00022827"/>
    </source>
</evidence>
<evidence type="ECO:0000259" key="7">
    <source>
        <dbReference type="Pfam" id="PF16901"/>
    </source>
</evidence>
<reference evidence="8 9" key="1">
    <citation type="journal article" date="2016" name="J. Biotechnol.">
        <title>First complete genome sequence of a species in the genus Microterricola, an extremophilic cold active enzyme producing bacterial strain ERGS5:02 isolated from Sikkim Himalaya.</title>
        <authorList>
            <person name="Himanshu"/>
            <person name="Swarnkar M.K."/>
            <person name="Singh D."/>
            <person name="Kumar R."/>
        </authorList>
    </citation>
    <scope>NUCLEOTIDE SEQUENCE [LARGE SCALE GENOMIC DNA]</scope>
    <source>
        <strain evidence="8 9">ERGS5:02</strain>
    </source>
</reference>
<organism evidence="8 9">
    <name type="scientific">Microterricola viridarii</name>
    <dbReference type="NCBI Taxonomy" id="412690"/>
    <lineage>
        <taxon>Bacteria</taxon>
        <taxon>Bacillati</taxon>
        <taxon>Actinomycetota</taxon>
        <taxon>Actinomycetes</taxon>
        <taxon>Micrococcales</taxon>
        <taxon>Microbacteriaceae</taxon>
        <taxon>Microterricola</taxon>
    </lineage>
</organism>
<evidence type="ECO:0000259" key="6">
    <source>
        <dbReference type="Pfam" id="PF01266"/>
    </source>
</evidence>
<keyword evidence="5" id="KW-0560">Oxidoreductase</keyword>
<dbReference type="KEGG" id="mvd:AWU67_00100"/>
<feature type="domain" description="FAD dependent oxidoreductase" evidence="6">
    <location>
        <begin position="15"/>
        <end position="376"/>
    </location>
</feature>
<dbReference type="PRINTS" id="PR01001">
    <property type="entry name" value="FADG3PDH"/>
</dbReference>
<dbReference type="GO" id="GO:0004368">
    <property type="term" value="F:glycerol-3-phosphate dehydrogenase (quinone) activity"/>
    <property type="evidence" value="ECO:0007669"/>
    <property type="project" value="InterPro"/>
</dbReference>
<dbReference type="Pfam" id="PF01266">
    <property type="entry name" value="DAO"/>
    <property type="match status" value="1"/>
</dbReference>
<evidence type="ECO:0000313" key="8">
    <source>
        <dbReference type="EMBL" id="AMB57521.1"/>
    </source>
</evidence>
<reference evidence="9" key="2">
    <citation type="submission" date="2016-01" db="EMBL/GenBank/DDBJ databases">
        <title>First complete genome sequence of a species in the genus Microterricola, an extremophilic cold active enzyme producing strain ERGS5:02 isolated from Sikkim Himalaya.</title>
        <authorList>
            <person name="Kumar R."/>
            <person name="Singh D."/>
            <person name="Swarnkar M.K."/>
        </authorList>
    </citation>
    <scope>NUCLEOTIDE SEQUENCE [LARGE SCALE GENOMIC DNA]</scope>
    <source>
        <strain evidence="9">ERGS5:02</strain>
    </source>
</reference>
<dbReference type="InterPro" id="IPR031656">
    <property type="entry name" value="DAO_C"/>
</dbReference>
<evidence type="ECO:0008006" key="10">
    <source>
        <dbReference type="Google" id="ProtNLM"/>
    </source>
</evidence>
<evidence type="ECO:0000313" key="9">
    <source>
        <dbReference type="Proteomes" id="UP000058305"/>
    </source>
</evidence>
<dbReference type="PANTHER" id="PTHR11985">
    <property type="entry name" value="GLYCEROL-3-PHOSPHATE DEHYDROGENASE"/>
    <property type="match status" value="1"/>
</dbReference>
<dbReference type="Proteomes" id="UP000058305">
    <property type="component" value="Chromosome"/>
</dbReference>
<comment type="similarity">
    <text evidence="2">Belongs to the FAD-dependent glycerol-3-phosphate dehydrogenase family.</text>
</comment>
<keyword evidence="4" id="KW-0274">FAD</keyword>
<dbReference type="InterPro" id="IPR036188">
    <property type="entry name" value="FAD/NAD-bd_sf"/>
</dbReference>
<evidence type="ECO:0000256" key="2">
    <source>
        <dbReference type="ARBA" id="ARBA00007330"/>
    </source>
</evidence>
<dbReference type="Gene3D" id="3.30.9.10">
    <property type="entry name" value="D-Amino Acid Oxidase, subunit A, domain 2"/>
    <property type="match status" value="1"/>
</dbReference>
<dbReference type="OrthoDB" id="9766796at2"/>
<dbReference type="GO" id="GO:0046168">
    <property type="term" value="P:glycerol-3-phosphate catabolic process"/>
    <property type="evidence" value="ECO:0007669"/>
    <property type="project" value="TreeGrafter"/>
</dbReference>
<accession>A0A0Y0NCT8</accession>
<dbReference type="Pfam" id="PF16901">
    <property type="entry name" value="DAO_C"/>
    <property type="match status" value="1"/>
</dbReference>
<dbReference type="Gene3D" id="3.50.50.60">
    <property type="entry name" value="FAD/NAD(P)-binding domain"/>
    <property type="match status" value="1"/>
</dbReference>
<sequence>MPALSSYASNVAPVDVAVIGAGINGLAVAREAARRGLSVVLVDQDDIGARTSAISTRLIHGGLKYLERLELHLVYESIRERNILLKRAPHLVHHYPMLVPFVKGQSRPGWLVACGLMLHDVLAIGKPLPFNRIVFGGRMRRDWPELAEGGVRWGGLFHDAHVPLTERLSLELAVDAHAHGATLLTHSKVESLLRTGGRITGIQYRDRMDGGLKQIDAQLVVNAAGPWVDEVLALVGGHDRKMGPTKGSHLVVDPFDGAPESCIFFESPDDARPMFVLPWNGRYMIGTTDIPYNDSIDSIVIDSDESAYLLNAVNRLIPRAKLSTEDVLWSYSGVRPLPYVGELDDPSKVSRDHEILVHRGSSAGLITLIGGKLTTHRALGELVAKKIERALGRKPGASPTRDAALPGAPTGDWSEYRARFIGRSSLPTAAATRIVDTYGVAAESISRLVDGTPELAEVVDPDSGAIAAEAVHAVVNEGAFTLEDVVLRRMVVALNGDVGLAAAPAIAAVLVKHAGWSSERADAELARYRQSMRRFMPRVVRAENAAGN</sequence>
<dbReference type="SUPFAM" id="SSF51905">
    <property type="entry name" value="FAD/NAD(P)-binding domain"/>
    <property type="match status" value="1"/>
</dbReference>
<dbReference type="RefSeq" id="WP_067225338.1">
    <property type="nucleotide sequence ID" value="NZ_CP014145.1"/>
</dbReference>
<dbReference type="PANTHER" id="PTHR11985:SF15">
    <property type="entry name" value="GLYCEROL-3-PHOSPHATE DEHYDROGENASE, MITOCHONDRIAL"/>
    <property type="match status" value="1"/>
</dbReference>
<name>A0A0Y0NCT8_9MICO</name>
<dbReference type="Gene3D" id="1.10.8.870">
    <property type="entry name" value="Alpha-glycerophosphate oxidase, cap domain"/>
    <property type="match status" value="1"/>
</dbReference>
<protein>
    <recommendedName>
        <fullName evidence="10">Glycerol-3-phosphate dehydrogenase</fullName>
    </recommendedName>
</protein>
<keyword evidence="9" id="KW-1185">Reference proteome</keyword>
<dbReference type="InterPro" id="IPR038299">
    <property type="entry name" value="DAO_C_sf"/>
</dbReference>
<dbReference type="InterPro" id="IPR006076">
    <property type="entry name" value="FAD-dep_OxRdtase"/>
</dbReference>
<comment type="cofactor">
    <cofactor evidence="1">
        <name>FAD</name>
        <dbReference type="ChEBI" id="CHEBI:57692"/>
    </cofactor>
</comment>
<gene>
    <name evidence="8" type="ORF">AWU67_00100</name>
</gene>
<proteinExistence type="inferred from homology"/>
<dbReference type="InterPro" id="IPR000447">
    <property type="entry name" value="G3P_DH_FAD-dep"/>
</dbReference>
<evidence type="ECO:0000256" key="5">
    <source>
        <dbReference type="ARBA" id="ARBA00023002"/>
    </source>
</evidence>
<keyword evidence="3" id="KW-0285">Flavoprotein</keyword>
<evidence type="ECO:0000256" key="3">
    <source>
        <dbReference type="ARBA" id="ARBA00022630"/>
    </source>
</evidence>
<evidence type="ECO:0000256" key="1">
    <source>
        <dbReference type="ARBA" id="ARBA00001974"/>
    </source>
</evidence>
<dbReference type="AlphaFoldDB" id="A0A0Y0NCT8"/>